<evidence type="ECO:0000313" key="11">
    <source>
        <dbReference type="Proteomes" id="UP000232875"/>
    </source>
</evidence>
<dbReference type="AlphaFoldDB" id="A0A2N1JDU8"/>
<keyword evidence="11" id="KW-1185">Reference proteome</keyword>
<dbReference type="InterPro" id="IPR044880">
    <property type="entry name" value="NCX_ion-bd_dom_sf"/>
</dbReference>
<feature type="transmembrane region" description="Helical" evidence="7">
    <location>
        <begin position="83"/>
        <end position="106"/>
    </location>
</feature>
<dbReference type="EMBL" id="KZ454988">
    <property type="protein sequence ID" value="PKI84735.1"/>
    <property type="molecule type" value="Genomic_DNA"/>
</dbReference>
<feature type="transmembrane region" description="Helical" evidence="7">
    <location>
        <begin position="559"/>
        <end position="583"/>
    </location>
</feature>
<protein>
    <recommendedName>
        <fullName evidence="9">Sodium/calcium exchanger membrane region domain-containing protein</fullName>
    </recommendedName>
</protein>
<keyword evidence="6 7" id="KW-0472">Membrane</keyword>
<evidence type="ECO:0000256" key="5">
    <source>
        <dbReference type="ARBA" id="ARBA00022989"/>
    </source>
</evidence>
<comment type="subcellular location">
    <subcellularLocation>
        <location evidence="1">Membrane</location>
        <topology evidence="1">Multi-pass membrane protein</topology>
    </subcellularLocation>
</comment>
<keyword evidence="5 7" id="KW-1133">Transmembrane helix</keyword>
<feature type="transmembrane region" description="Helical" evidence="7">
    <location>
        <begin position="188"/>
        <end position="207"/>
    </location>
</feature>
<accession>A0A2N1JDU8</accession>
<feature type="signal peptide" evidence="8">
    <location>
        <begin position="1"/>
        <end position="23"/>
    </location>
</feature>
<reference evidence="10 11" key="1">
    <citation type="submission" date="2017-10" db="EMBL/GenBank/DDBJ databases">
        <title>A novel species of cold-tolerant Malassezia isolated from bats.</title>
        <authorList>
            <person name="Lorch J.M."/>
            <person name="Palmer J.M."/>
            <person name="Vanderwolf K.J."/>
            <person name="Schmidt K.Z."/>
            <person name="Verant M.L."/>
            <person name="Weller T.J."/>
            <person name="Blehert D.S."/>
        </authorList>
    </citation>
    <scope>NUCLEOTIDE SEQUENCE [LARGE SCALE GENOMIC DNA]</scope>
    <source>
        <strain evidence="10 11">NWHC:44797-103</strain>
    </source>
</reference>
<dbReference type="PANTHER" id="PTHR12266">
    <property type="entry name" value="NA+/CA2+ K+ INDEPENDENT EXCHANGER"/>
    <property type="match status" value="1"/>
</dbReference>
<feature type="domain" description="Sodium/calcium exchanger membrane region" evidence="9">
    <location>
        <begin position="93"/>
        <end position="233"/>
    </location>
</feature>
<proteinExistence type="inferred from homology"/>
<dbReference type="InterPro" id="IPR004837">
    <property type="entry name" value="NaCa_Exmemb"/>
</dbReference>
<evidence type="ECO:0000313" key="10">
    <source>
        <dbReference type="EMBL" id="PKI84735.1"/>
    </source>
</evidence>
<dbReference type="Proteomes" id="UP000232875">
    <property type="component" value="Unassembled WGS sequence"/>
</dbReference>
<feature type="transmembrane region" description="Helical" evidence="7">
    <location>
        <begin position="624"/>
        <end position="648"/>
    </location>
</feature>
<dbReference type="Pfam" id="PF01699">
    <property type="entry name" value="Na_Ca_ex"/>
    <property type="match status" value="2"/>
</dbReference>
<evidence type="ECO:0000256" key="7">
    <source>
        <dbReference type="SAM" id="Phobius"/>
    </source>
</evidence>
<name>A0A2N1JDU8_9BASI</name>
<feature type="chain" id="PRO_5014800266" description="Sodium/calcium exchanger membrane region domain-containing protein" evidence="8">
    <location>
        <begin position="24"/>
        <end position="712"/>
    </location>
</feature>
<dbReference type="PANTHER" id="PTHR12266:SF0">
    <property type="entry name" value="MITOCHONDRIAL SODIUM_CALCIUM EXCHANGER PROTEIN"/>
    <property type="match status" value="1"/>
</dbReference>
<dbReference type="Gene3D" id="1.20.1420.30">
    <property type="entry name" value="NCX, central ion-binding region"/>
    <property type="match status" value="2"/>
</dbReference>
<evidence type="ECO:0000256" key="2">
    <source>
        <dbReference type="ARBA" id="ARBA00008170"/>
    </source>
</evidence>
<keyword evidence="3" id="KW-0813">Transport</keyword>
<dbReference type="OrthoDB" id="407410at2759"/>
<feature type="domain" description="Sodium/calcium exchanger membrane region" evidence="9">
    <location>
        <begin position="561"/>
        <end position="705"/>
    </location>
</feature>
<feature type="transmembrane region" description="Helical" evidence="7">
    <location>
        <begin position="157"/>
        <end position="181"/>
    </location>
</feature>
<feature type="transmembrane region" description="Helical" evidence="7">
    <location>
        <begin position="118"/>
        <end position="137"/>
    </location>
</feature>
<evidence type="ECO:0000256" key="6">
    <source>
        <dbReference type="ARBA" id="ARBA00023136"/>
    </source>
</evidence>
<organism evidence="10 11">
    <name type="scientific">Malassezia vespertilionis</name>
    <dbReference type="NCBI Taxonomy" id="2020962"/>
    <lineage>
        <taxon>Eukaryota</taxon>
        <taxon>Fungi</taxon>
        <taxon>Dikarya</taxon>
        <taxon>Basidiomycota</taxon>
        <taxon>Ustilaginomycotina</taxon>
        <taxon>Malasseziomycetes</taxon>
        <taxon>Malasseziales</taxon>
        <taxon>Malasseziaceae</taxon>
        <taxon>Malassezia</taxon>
    </lineage>
</organism>
<feature type="transmembrane region" description="Helical" evidence="7">
    <location>
        <begin position="219"/>
        <end position="238"/>
    </location>
</feature>
<keyword evidence="4 7" id="KW-0812">Transmembrane</keyword>
<dbReference type="GO" id="GO:0006874">
    <property type="term" value="P:intracellular calcium ion homeostasis"/>
    <property type="evidence" value="ECO:0007669"/>
    <property type="project" value="TreeGrafter"/>
</dbReference>
<dbReference type="STRING" id="2020962.A0A2N1JDU8"/>
<feature type="transmembrane region" description="Helical" evidence="7">
    <location>
        <begin position="660"/>
        <end position="685"/>
    </location>
</feature>
<feature type="transmembrane region" description="Helical" evidence="7">
    <location>
        <begin position="489"/>
        <end position="510"/>
    </location>
</feature>
<evidence type="ECO:0000256" key="1">
    <source>
        <dbReference type="ARBA" id="ARBA00004141"/>
    </source>
</evidence>
<feature type="transmembrane region" description="Helical" evidence="7">
    <location>
        <begin position="589"/>
        <end position="612"/>
    </location>
</feature>
<sequence>MQQIWRIYVLFLLIVCTLPGGLAHASATSVLEECQLLPPLLRGVDACRLIEQQCSDSASFFYLKLYYCVGAEENPAHVITQGFLHLIAVAGIGTWLLFLFSAMGVVANDFFCPNLSALASNFGLSDSTVGVTFLAFGNGFPDVISTFRAMQKNAGSMAIGELMGAAVFTVSIVCGSIMVFYSFHIHPFVLLRDVGVYALAVGMTLYFLHDTLLGFQEGLIMAGIYVLFIVLVVFGNAWSHEPRADTCASEHAPLLGRGNGASPGASDADIQTAPHVIKHSLVTAMDLHDFASSMHRDRFRPDSPLLPSISTDIAEHMLDPAHHFNTSPARSTLFSRHALRRSNSHDPIFDAPPPVPHRASSPNFEFNIPSIRVQRPSLDLTRPPLRLHRVLLVAFFPSLMHWEDKSTLNRVIGLLCLPAVSILRLTVPLINTEEFIMHEALSRVHHAMVYSPNASPTPSVIEAWDALQGSEDVFLADPSMISRTHERAVADRLLIGLQYMVVPPFILWVLEIPSDAATRNACIVLGALFGTIAGVVHVRKMAREPDANGPQQLQRFASVRSVLGFFVGLLWIIVSVDQILAVLRTFAYVYGWSEAILGLTLFAMGNSLGDVVTNLSIARLGHPLMAFSACFASPLTNLLIGVSFSVFWTQLEDPSHGPYFIPHSIALTLSSYVLLGMLLLLLIVLPLHQFQASKRLGILFLFTYGGTSHPTN</sequence>
<feature type="transmembrane region" description="Helical" evidence="7">
    <location>
        <begin position="516"/>
        <end position="538"/>
    </location>
</feature>
<evidence type="ECO:0000256" key="4">
    <source>
        <dbReference type="ARBA" id="ARBA00022692"/>
    </source>
</evidence>
<evidence type="ECO:0000259" key="9">
    <source>
        <dbReference type="Pfam" id="PF01699"/>
    </source>
</evidence>
<comment type="similarity">
    <text evidence="2">Belongs to the Ca(2+):cation antiporter (CaCA) (TC 2.A.19) family.</text>
</comment>
<keyword evidence="8" id="KW-0732">Signal</keyword>
<evidence type="ECO:0000256" key="8">
    <source>
        <dbReference type="SAM" id="SignalP"/>
    </source>
</evidence>
<evidence type="ECO:0000256" key="3">
    <source>
        <dbReference type="ARBA" id="ARBA00022448"/>
    </source>
</evidence>
<dbReference type="GO" id="GO:0016020">
    <property type="term" value="C:membrane"/>
    <property type="evidence" value="ECO:0007669"/>
    <property type="project" value="UniProtKB-SubCell"/>
</dbReference>
<dbReference type="GO" id="GO:0008324">
    <property type="term" value="F:monoatomic cation transmembrane transporter activity"/>
    <property type="evidence" value="ECO:0007669"/>
    <property type="project" value="TreeGrafter"/>
</dbReference>
<gene>
    <name evidence="10" type="ORF">MVES_001156</name>
</gene>
<dbReference type="InterPro" id="IPR051359">
    <property type="entry name" value="CaCA_antiporter"/>
</dbReference>